<dbReference type="AlphaFoldDB" id="A0A6H1P5W8"/>
<reference evidence="2 3" key="1">
    <citation type="submission" date="2020-04" db="EMBL/GenBank/DDBJ databases">
        <title>Genome-Wide Identification of 5-Methylcytosine Sites in Bacterial Genomes By High-Throughput Sequencing of MspJI Restriction Fragments.</title>
        <authorList>
            <person name="Wu V."/>
        </authorList>
    </citation>
    <scope>NUCLEOTIDE SEQUENCE [LARGE SCALE GENOMIC DNA]</scope>
    <source>
        <strain evidence="2 3">S2</strain>
    </source>
</reference>
<evidence type="ECO:0000313" key="2">
    <source>
        <dbReference type="EMBL" id="QIZ08671.1"/>
    </source>
</evidence>
<keyword evidence="1" id="KW-0812">Transmembrane</keyword>
<keyword evidence="1" id="KW-1133">Transmembrane helix</keyword>
<dbReference type="EMBL" id="CP051128">
    <property type="protein sequence ID" value="QIZ08671.1"/>
    <property type="molecule type" value="Genomic_DNA"/>
</dbReference>
<sequence>MFEKTVFLVIVCLGILFCDAPKLKQSNRRDRIVYGLLALPILYLSGVYVLDLAWPNLDELVHFFFSNPAHKIVEAIKVPI</sequence>
<dbReference type="Proteomes" id="UP000501868">
    <property type="component" value="Chromosome"/>
</dbReference>
<protein>
    <submittedName>
        <fullName evidence="2">Uncharacterized protein</fullName>
    </submittedName>
</protein>
<proteinExistence type="predicted"/>
<evidence type="ECO:0000313" key="3">
    <source>
        <dbReference type="Proteomes" id="UP000501868"/>
    </source>
</evidence>
<name>A0A6H1P5W8_PRIMG</name>
<gene>
    <name evidence="2" type="ORF">HFZ78_19835</name>
</gene>
<evidence type="ECO:0000256" key="1">
    <source>
        <dbReference type="SAM" id="Phobius"/>
    </source>
</evidence>
<accession>A0A6H1P5W8</accession>
<keyword evidence="1" id="KW-0472">Membrane</keyword>
<organism evidence="2 3">
    <name type="scientific">Priestia megaterium</name>
    <name type="common">Bacillus megaterium</name>
    <dbReference type="NCBI Taxonomy" id="1404"/>
    <lineage>
        <taxon>Bacteria</taxon>
        <taxon>Bacillati</taxon>
        <taxon>Bacillota</taxon>
        <taxon>Bacilli</taxon>
        <taxon>Bacillales</taxon>
        <taxon>Bacillaceae</taxon>
        <taxon>Priestia</taxon>
    </lineage>
</organism>
<feature type="transmembrane region" description="Helical" evidence="1">
    <location>
        <begin position="32"/>
        <end position="50"/>
    </location>
</feature>
<reference evidence="2 3" key="2">
    <citation type="submission" date="2020-04" db="EMBL/GenBank/DDBJ databases">
        <authorList>
            <person name="Fomenkov A."/>
            <person name="Anton B.P."/>
            <person name="Roberts R.J."/>
        </authorList>
    </citation>
    <scope>NUCLEOTIDE SEQUENCE [LARGE SCALE GENOMIC DNA]</scope>
    <source>
        <strain evidence="2 3">S2</strain>
    </source>
</reference>